<comment type="caution">
    <text evidence="6">The sequence shown here is derived from an EMBL/GenBank/DDBJ whole genome shotgun (WGS) entry which is preliminary data.</text>
</comment>
<sequence>MHSADLALLDAFAAVARHRSFRRAAKERGVSASTLSESMKRLEHQLGVRLLNRTTRSVTLTEPGRRLYERLNPMLDELGEALDEVNSFRDSPGGLLRLNVPGPVARLVLAPMLAEFLAAYPDLTLEVHLEERLVDVIEAGFDAGARYGESLAQDMIAVPLGPPQRYGVYASPSYLERHGVPSTPHDLLAHRCILLRFAGGAVRPWEFEKDGRTLMIEPRGPFISNNSDMMIRATIDGIGIGMNFSEFAAPAVARGELVSLLEDWCPPFEGPFLYYPSRRHMPVALRVFLDFVRARNARSGNAGAV</sequence>
<evidence type="ECO:0000256" key="4">
    <source>
        <dbReference type="ARBA" id="ARBA00023163"/>
    </source>
</evidence>
<evidence type="ECO:0000256" key="2">
    <source>
        <dbReference type="ARBA" id="ARBA00023015"/>
    </source>
</evidence>
<accession>A0A9X2PF67</accession>
<evidence type="ECO:0000259" key="5">
    <source>
        <dbReference type="PROSITE" id="PS50931"/>
    </source>
</evidence>
<keyword evidence="4" id="KW-0804">Transcription</keyword>
<proteinExistence type="inferred from homology"/>
<evidence type="ECO:0000256" key="3">
    <source>
        <dbReference type="ARBA" id="ARBA00023125"/>
    </source>
</evidence>
<reference evidence="6" key="1">
    <citation type="submission" date="2022-08" db="EMBL/GenBank/DDBJ databases">
        <authorList>
            <person name="Li F."/>
        </authorList>
    </citation>
    <scope>NUCLEOTIDE SEQUENCE</scope>
    <source>
        <strain evidence="6">MQZ15Z-1</strain>
    </source>
</reference>
<dbReference type="Gene3D" id="1.10.10.10">
    <property type="entry name" value="Winged helix-like DNA-binding domain superfamily/Winged helix DNA-binding domain"/>
    <property type="match status" value="1"/>
</dbReference>
<keyword evidence="3" id="KW-0238">DNA-binding</keyword>
<dbReference type="AlphaFoldDB" id="A0A9X2PF67"/>
<dbReference type="InterPro" id="IPR036390">
    <property type="entry name" value="WH_DNA-bd_sf"/>
</dbReference>
<evidence type="ECO:0000313" key="7">
    <source>
        <dbReference type="Proteomes" id="UP001151088"/>
    </source>
</evidence>
<feature type="domain" description="HTH lysR-type" evidence="5">
    <location>
        <begin position="1"/>
        <end position="61"/>
    </location>
</feature>
<dbReference type="InterPro" id="IPR005119">
    <property type="entry name" value="LysR_subst-bd"/>
</dbReference>
<dbReference type="SUPFAM" id="SSF46785">
    <property type="entry name" value="Winged helix' DNA-binding domain"/>
    <property type="match status" value="1"/>
</dbReference>
<name>A0A9X2PF67_9HYPH</name>
<keyword evidence="2" id="KW-0805">Transcription regulation</keyword>
<dbReference type="InterPro" id="IPR036388">
    <property type="entry name" value="WH-like_DNA-bd_sf"/>
</dbReference>
<dbReference type="FunFam" id="1.10.10.10:FF:000001">
    <property type="entry name" value="LysR family transcriptional regulator"/>
    <property type="match status" value="1"/>
</dbReference>
<dbReference type="Proteomes" id="UP001151088">
    <property type="component" value="Unassembled WGS sequence"/>
</dbReference>
<dbReference type="InterPro" id="IPR058163">
    <property type="entry name" value="LysR-type_TF_proteobact-type"/>
</dbReference>
<dbReference type="GO" id="GO:0003700">
    <property type="term" value="F:DNA-binding transcription factor activity"/>
    <property type="evidence" value="ECO:0007669"/>
    <property type="project" value="InterPro"/>
</dbReference>
<dbReference type="PANTHER" id="PTHR30537:SF5">
    <property type="entry name" value="HTH-TYPE TRANSCRIPTIONAL ACTIVATOR TTDR-RELATED"/>
    <property type="match status" value="1"/>
</dbReference>
<dbReference type="Pfam" id="PF00126">
    <property type="entry name" value="HTH_1"/>
    <property type="match status" value="1"/>
</dbReference>
<keyword evidence="7" id="KW-1185">Reference proteome</keyword>
<dbReference type="Pfam" id="PF03466">
    <property type="entry name" value="LysR_substrate"/>
    <property type="match status" value="1"/>
</dbReference>
<dbReference type="PROSITE" id="PS50931">
    <property type="entry name" value="HTH_LYSR"/>
    <property type="match status" value="1"/>
</dbReference>
<dbReference type="PANTHER" id="PTHR30537">
    <property type="entry name" value="HTH-TYPE TRANSCRIPTIONAL REGULATOR"/>
    <property type="match status" value="1"/>
</dbReference>
<dbReference type="CDD" id="cd08474">
    <property type="entry name" value="PBP2_CrgA_like_5"/>
    <property type="match status" value="1"/>
</dbReference>
<dbReference type="InterPro" id="IPR000847">
    <property type="entry name" value="LysR_HTH_N"/>
</dbReference>
<evidence type="ECO:0000256" key="1">
    <source>
        <dbReference type="ARBA" id="ARBA00009437"/>
    </source>
</evidence>
<dbReference type="RefSeq" id="WP_258734740.1">
    <property type="nucleotide sequence ID" value="NZ_JANTHZ010000013.1"/>
</dbReference>
<dbReference type="GO" id="GO:0003677">
    <property type="term" value="F:DNA binding"/>
    <property type="evidence" value="ECO:0007669"/>
    <property type="project" value="UniProtKB-KW"/>
</dbReference>
<gene>
    <name evidence="6" type="ORF">NVS89_21100</name>
</gene>
<dbReference type="Gene3D" id="3.40.190.290">
    <property type="match status" value="1"/>
</dbReference>
<dbReference type="EMBL" id="JANTHZ010000013">
    <property type="protein sequence ID" value="MCS0497592.1"/>
    <property type="molecule type" value="Genomic_DNA"/>
</dbReference>
<organism evidence="6 7">
    <name type="scientific">Ancylobacter mangrovi</name>
    <dbReference type="NCBI Taxonomy" id="2972472"/>
    <lineage>
        <taxon>Bacteria</taxon>
        <taxon>Pseudomonadati</taxon>
        <taxon>Pseudomonadota</taxon>
        <taxon>Alphaproteobacteria</taxon>
        <taxon>Hyphomicrobiales</taxon>
        <taxon>Xanthobacteraceae</taxon>
        <taxon>Ancylobacter</taxon>
    </lineage>
</organism>
<comment type="similarity">
    <text evidence="1">Belongs to the LysR transcriptional regulatory family.</text>
</comment>
<evidence type="ECO:0000313" key="6">
    <source>
        <dbReference type="EMBL" id="MCS0497592.1"/>
    </source>
</evidence>
<protein>
    <submittedName>
        <fullName evidence="6">LysR family transcriptional regulator</fullName>
    </submittedName>
</protein>
<dbReference type="SUPFAM" id="SSF53850">
    <property type="entry name" value="Periplasmic binding protein-like II"/>
    <property type="match status" value="1"/>
</dbReference>